<dbReference type="AlphaFoldDB" id="A0A670ZYJ8"/>
<feature type="compositionally biased region" description="Basic and acidic residues" evidence="1">
    <location>
        <begin position="101"/>
        <end position="124"/>
    </location>
</feature>
<protein>
    <submittedName>
        <fullName evidence="2">Glycolipid transfer protein</fullName>
    </submittedName>
</protein>
<evidence type="ECO:0000313" key="2">
    <source>
        <dbReference type="Ensembl" id="ENSPTXP00000027778.1"/>
    </source>
</evidence>
<accession>A0A670ZYJ8</accession>
<evidence type="ECO:0000313" key="3">
    <source>
        <dbReference type="Proteomes" id="UP000472273"/>
    </source>
</evidence>
<evidence type="ECO:0000256" key="1">
    <source>
        <dbReference type="SAM" id="MobiDB-lite"/>
    </source>
</evidence>
<reference evidence="2" key="2">
    <citation type="submission" date="2025-09" db="UniProtKB">
        <authorList>
            <consortium name="Ensembl"/>
        </authorList>
    </citation>
    <scope>IDENTIFICATION</scope>
</reference>
<feature type="compositionally biased region" description="Gly residues" evidence="1">
    <location>
        <begin position="133"/>
        <end position="142"/>
    </location>
</feature>
<feature type="region of interest" description="Disordered" evidence="1">
    <location>
        <begin position="37"/>
        <end position="148"/>
    </location>
</feature>
<dbReference type="InterPro" id="IPR036497">
    <property type="entry name" value="GLTP_sf"/>
</dbReference>
<dbReference type="Gene3D" id="1.10.3520.10">
    <property type="entry name" value="Glycolipid transfer protein"/>
    <property type="match status" value="1"/>
</dbReference>
<reference evidence="2" key="1">
    <citation type="submission" date="2025-08" db="UniProtKB">
        <authorList>
            <consortium name="Ensembl"/>
        </authorList>
    </citation>
    <scope>IDENTIFICATION</scope>
</reference>
<name>A0A670ZYJ8_PSETE</name>
<gene>
    <name evidence="2" type="primary">GLTP</name>
</gene>
<organism evidence="2 3">
    <name type="scientific">Pseudonaja textilis</name>
    <name type="common">Eastern brown snake</name>
    <dbReference type="NCBI Taxonomy" id="8673"/>
    <lineage>
        <taxon>Eukaryota</taxon>
        <taxon>Metazoa</taxon>
        <taxon>Chordata</taxon>
        <taxon>Craniata</taxon>
        <taxon>Vertebrata</taxon>
        <taxon>Euteleostomi</taxon>
        <taxon>Lepidosauria</taxon>
        <taxon>Squamata</taxon>
        <taxon>Bifurcata</taxon>
        <taxon>Unidentata</taxon>
        <taxon>Episquamata</taxon>
        <taxon>Toxicofera</taxon>
        <taxon>Serpentes</taxon>
        <taxon>Colubroidea</taxon>
        <taxon>Elapidae</taxon>
        <taxon>Hydrophiinae</taxon>
        <taxon>Pseudonaja</taxon>
    </lineage>
</organism>
<sequence length="270" mass="29235">MALLLEYEFRTLPADKQIDTEPFLEAVTHLPPFFENTGGLRIKPNQVQNPSEHLGSGEGNARVGVAESGSHLGPHVAEEGTQVHPDPAAEPLRWRSGQEQPKPDPRERHQSLRAGPEEVPRLDASEAFPGEALRGGRGGGGAPARSQPARGSWGYLGGEGGHTPALPLLQRPWGPLGPNALALRSGGDCLQGRPRQGGRRCRPLTGSPPQGSVYALPYKSDLLKALEKGKEVKEEETLEKIHQFLSKATPILDTVYEMYAKMNAELDYKA</sequence>
<keyword evidence="3" id="KW-1185">Reference proteome</keyword>
<dbReference type="SUPFAM" id="SSF110004">
    <property type="entry name" value="Glycolipid transfer protein, GLTP"/>
    <property type="match status" value="1"/>
</dbReference>
<dbReference type="Ensembl" id="ENSPTXT00000028626.1">
    <property type="protein sequence ID" value="ENSPTXP00000027778.1"/>
    <property type="gene ID" value="ENSPTXG00000019117.1"/>
</dbReference>
<dbReference type="Proteomes" id="UP000472273">
    <property type="component" value="Unplaced"/>
</dbReference>
<proteinExistence type="predicted"/>